<keyword evidence="6" id="KW-0472">Membrane</keyword>
<dbReference type="SUPFAM" id="SSF51905">
    <property type="entry name" value="FAD/NAD(P)-binding domain"/>
    <property type="match status" value="1"/>
</dbReference>
<protein>
    <recommendedName>
        <fullName evidence="7">FAD-binding domain-containing protein</fullName>
    </recommendedName>
</protein>
<dbReference type="Proteomes" id="UP001285441">
    <property type="component" value="Unassembled WGS sequence"/>
</dbReference>
<dbReference type="Gene3D" id="3.50.50.60">
    <property type="entry name" value="FAD/NAD(P)-binding domain"/>
    <property type="match status" value="1"/>
</dbReference>
<evidence type="ECO:0000256" key="6">
    <source>
        <dbReference type="SAM" id="Phobius"/>
    </source>
</evidence>
<evidence type="ECO:0000256" key="5">
    <source>
        <dbReference type="ARBA" id="ARBA00023033"/>
    </source>
</evidence>
<feature type="domain" description="FAD-binding" evidence="7">
    <location>
        <begin position="94"/>
        <end position="424"/>
    </location>
</feature>
<dbReference type="GO" id="GO:0004497">
    <property type="term" value="F:monooxygenase activity"/>
    <property type="evidence" value="ECO:0007669"/>
    <property type="project" value="UniProtKB-KW"/>
</dbReference>
<dbReference type="InterPro" id="IPR023375">
    <property type="entry name" value="ADC_dom_sf"/>
</dbReference>
<keyword evidence="9" id="KW-1185">Reference proteome</keyword>
<keyword evidence="5" id="KW-0503">Monooxygenase</keyword>
<dbReference type="PRINTS" id="PR00420">
    <property type="entry name" value="RNGMNOXGNASE"/>
</dbReference>
<evidence type="ECO:0000313" key="8">
    <source>
        <dbReference type="EMBL" id="KAK3394131.1"/>
    </source>
</evidence>
<dbReference type="InterPro" id="IPR002938">
    <property type="entry name" value="FAD-bd"/>
</dbReference>
<proteinExistence type="inferred from homology"/>
<dbReference type="PANTHER" id="PTHR13789:SF261">
    <property type="entry name" value="HYDROXYLASE, PUTATIVE (AFU_ORTHOLOGUE AFUA_7G00590)-RELATED"/>
    <property type="match status" value="1"/>
</dbReference>
<evidence type="ECO:0000256" key="2">
    <source>
        <dbReference type="ARBA" id="ARBA00022630"/>
    </source>
</evidence>
<evidence type="ECO:0000313" key="9">
    <source>
        <dbReference type="Proteomes" id="UP001285441"/>
    </source>
</evidence>
<dbReference type="Gene3D" id="2.40.400.10">
    <property type="entry name" value="Acetoacetate decarboxylase-like"/>
    <property type="match status" value="1"/>
</dbReference>
<gene>
    <name evidence="8" type="ORF">B0H63DRAFT_37334</name>
</gene>
<keyword evidence="6" id="KW-1133">Transmembrane helix</keyword>
<evidence type="ECO:0000256" key="3">
    <source>
        <dbReference type="ARBA" id="ARBA00022827"/>
    </source>
</evidence>
<feature type="transmembrane region" description="Helical" evidence="6">
    <location>
        <begin position="34"/>
        <end position="53"/>
    </location>
</feature>
<organism evidence="8 9">
    <name type="scientific">Podospora didyma</name>
    <dbReference type="NCBI Taxonomy" id="330526"/>
    <lineage>
        <taxon>Eukaryota</taxon>
        <taxon>Fungi</taxon>
        <taxon>Dikarya</taxon>
        <taxon>Ascomycota</taxon>
        <taxon>Pezizomycotina</taxon>
        <taxon>Sordariomycetes</taxon>
        <taxon>Sordariomycetidae</taxon>
        <taxon>Sordariales</taxon>
        <taxon>Podosporaceae</taxon>
        <taxon>Podospora</taxon>
    </lineage>
</organism>
<evidence type="ECO:0000256" key="4">
    <source>
        <dbReference type="ARBA" id="ARBA00023002"/>
    </source>
</evidence>
<evidence type="ECO:0000259" key="7">
    <source>
        <dbReference type="Pfam" id="PF01494"/>
    </source>
</evidence>
<dbReference type="AlphaFoldDB" id="A0AAE0U7S1"/>
<keyword evidence="3" id="KW-0274">FAD</keyword>
<reference evidence="8" key="2">
    <citation type="submission" date="2023-06" db="EMBL/GenBank/DDBJ databases">
        <authorList>
            <consortium name="Lawrence Berkeley National Laboratory"/>
            <person name="Haridas S."/>
            <person name="Hensen N."/>
            <person name="Bonometti L."/>
            <person name="Westerberg I."/>
            <person name="Brannstrom I.O."/>
            <person name="Guillou S."/>
            <person name="Cros-Aarteil S."/>
            <person name="Calhoun S."/>
            <person name="Kuo A."/>
            <person name="Mondo S."/>
            <person name="Pangilinan J."/>
            <person name="Riley R."/>
            <person name="LaButti K."/>
            <person name="Andreopoulos B."/>
            <person name="Lipzen A."/>
            <person name="Chen C."/>
            <person name="Yanf M."/>
            <person name="Daum C."/>
            <person name="Ng V."/>
            <person name="Clum A."/>
            <person name="Steindorff A."/>
            <person name="Ohm R."/>
            <person name="Martin F."/>
            <person name="Silar P."/>
            <person name="Natvig D."/>
            <person name="Lalanne C."/>
            <person name="Gautier V."/>
            <person name="Ament-velasquez S.L."/>
            <person name="Kruys A."/>
            <person name="Hutchinson M.I."/>
            <person name="Powell A.J."/>
            <person name="Barry K."/>
            <person name="Miller A.N."/>
            <person name="Grigoriev I.V."/>
            <person name="Debuchy R."/>
            <person name="Gladieux P."/>
            <person name="Thoren M.H."/>
            <person name="Johannesson H."/>
        </authorList>
    </citation>
    <scope>NUCLEOTIDE SEQUENCE</scope>
    <source>
        <strain evidence="8">CBS 232.78</strain>
    </source>
</reference>
<keyword evidence="6" id="KW-0812">Transmembrane</keyword>
<dbReference type="InterPro" id="IPR050493">
    <property type="entry name" value="FAD-dep_Monooxygenase_BioMet"/>
</dbReference>
<keyword evidence="2" id="KW-0285">Flavoprotein</keyword>
<comment type="caution">
    <text evidence="8">The sequence shown here is derived from an EMBL/GenBank/DDBJ whole genome shotgun (WGS) entry which is preliminary data.</text>
</comment>
<dbReference type="GO" id="GO:0071949">
    <property type="term" value="F:FAD binding"/>
    <property type="evidence" value="ECO:0007669"/>
    <property type="project" value="InterPro"/>
</dbReference>
<dbReference type="EMBL" id="JAULSW010000001">
    <property type="protein sequence ID" value="KAK3394131.1"/>
    <property type="molecule type" value="Genomic_DNA"/>
</dbReference>
<evidence type="ECO:0000256" key="1">
    <source>
        <dbReference type="ARBA" id="ARBA00007992"/>
    </source>
</evidence>
<dbReference type="InterPro" id="IPR036188">
    <property type="entry name" value="FAD/NAD-bd_sf"/>
</dbReference>
<keyword evidence="4" id="KW-0560">Oxidoreductase</keyword>
<comment type="similarity">
    <text evidence="1">Belongs to the paxM FAD-dependent monooxygenase family.</text>
</comment>
<name>A0AAE0U7S1_9PEZI</name>
<reference evidence="8" key="1">
    <citation type="journal article" date="2023" name="Mol. Phylogenet. Evol.">
        <title>Genome-scale phylogeny and comparative genomics of the fungal order Sordariales.</title>
        <authorList>
            <person name="Hensen N."/>
            <person name="Bonometti L."/>
            <person name="Westerberg I."/>
            <person name="Brannstrom I.O."/>
            <person name="Guillou S."/>
            <person name="Cros-Aarteil S."/>
            <person name="Calhoun S."/>
            <person name="Haridas S."/>
            <person name="Kuo A."/>
            <person name="Mondo S."/>
            <person name="Pangilinan J."/>
            <person name="Riley R."/>
            <person name="LaButti K."/>
            <person name="Andreopoulos B."/>
            <person name="Lipzen A."/>
            <person name="Chen C."/>
            <person name="Yan M."/>
            <person name="Daum C."/>
            <person name="Ng V."/>
            <person name="Clum A."/>
            <person name="Steindorff A."/>
            <person name="Ohm R.A."/>
            <person name="Martin F."/>
            <person name="Silar P."/>
            <person name="Natvig D.O."/>
            <person name="Lalanne C."/>
            <person name="Gautier V."/>
            <person name="Ament-Velasquez S.L."/>
            <person name="Kruys A."/>
            <person name="Hutchinson M.I."/>
            <person name="Powell A.J."/>
            <person name="Barry K."/>
            <person name="Miller A.N."/>
            <person name="Grigoriev I.V."/>
            <person name="Debuchy R."/>
            <person name="Gladieux P."/>
            <person name="Hiltunen Thoren M."/>
            <person name="Johannesson H."/>
        </authorList>
    </citation>
    <scope>NUCLEOTIDE SEQUENCE</scope>
    <source>
        <strain evidence="8">CBS 232.78</strain>
    </source>
</reference>
<dbReference type="SUPFAM" id="SSF54373">
    <property type="entry name" value="FAD-linked reductases, C-terminal domain"/>
    <property type="match status" value="1"/>
</dbReference>
<accession>A0AAE0U7S1</accession>
<dbReference type="PANTHER" id="PTHR13789">
    <property type="entry name" value="MONOOXYGENASE"/>
    <property type="match status" value="1"/>
</dbReference>
<dbReference type="SUPFAM" id="SSF160104">
    <property type="entry name" value="Acetoacetate decarboxylase-like"/>
    <property type="match status" value="1"/>
</dbReference>
<dbReference type="Pfam" id="PF01494">
    <property type="entry name" value="FAD_binding_3"/>
    <property type="match status" value="1"/>
</dbReference>
<sequence>MQFQAQDQARWFKVIGPSCLFSIRVFASASRATALFLSLSLVLVFVSLALPMAPEDGTGTGDEVDVLVRNGVYDLHSVGSSRPLEDDSHPTPLKIAIAGAGIGGLTAAIGLRRNGHEVHVYEQSRFASELGAAIHLAPNSNGILRRWGIFAEQFGANTMDRLVERAGDGRVIRDIDLTLANKRWQHPWHLVHRVNLHNELKKLAVSEEAGSLGIPVKLYTASKVVEINPDEGTLTLEDGTTHTADMVIGADGIYSTTRRYIKDTKLFSSGKAAFRFLIPRQVAEADPITAPLVKHRNALAMWYANDRRIVMYPCNNNQLLNFVCIHPDTEFYGAKDDGWNKQGSLEQVLSVYKEFDPAVKALISKVDPQTLKVWQLLDMEKMPTWSSGKLILLGDAAHPFTPHQGQGCGQAIEDAAALTIVLPIGTTVGDIPERFKLYEQIRYERAHTIQHYSRLAGRDWTDGKPTVDMMAYTNYNFGHDEIDHARNIFKRWQWSSKPNLLKQTPLGFELLPKSQGWQQWGKLPERRQMKRQNSTKVVFKTTATIRFKTSRTFLETLFPTTQLRFQAADTVATASFSITIFANDCSQIALYIHGVQFVKTCGRILNGTYVPVLLQSPTRNDDDYDDITCLPKLSCEITTTSLSSSEGEDYRIAASWRGAQFAEFVLAIDKGGVVRIGRQENSSVVDNNIFICQYTDKPPGKTGDIDNGACVAMMVMMAEQDKAVAHLEENGVSTTRTARTATIKIDALDWETLPTLHHVTSALGQIPVYEVIHAEIVDEYREMNAHVSYKWLE</sequence>